<dbReference type="RefSeq" id="WP_379803283.1">
    <property type="nucleotide sequence ID" value="NZ_JBHUOL010000003.1"/>
</dbReference>
<proteinExistence type="predicted"/>
<evidence type="ECO:0000313" key="2">
    <source>
        <dbReference type="EMBL" id="MFD2907311.1"/>
    </source>
</evidence>
<protein>
    <recommendedName>
        <fullName evidence="4">Secreted protein</fullName>
    </recommendedName>
</protein>
<dbReference type="EMBL" id="JBHUOL010000003">
    <property type="protein sequence ID" value="MFD2907311.1"/>
    <property type="molecule type" value="Genomic_DNA"/>
</dbReference>
<evidence type="ECO:0000256" key="1">
    <source>
        <dbReference type="SAM" id="SignalP"/>
    </source>
</evidence>
<gene>
    <name evidence="2" type="ORF">ACFSX9_01045</name>
</gene>
<name>A0ABW5Z5B3_9FLAO</name>
<accession>A0ABW5Z5B3</accession>
<dbReference type="Proteomes" id="UP001597549">
    <property type="component" value="Unassembled WGS sequence"/>
</dbReference>
<evidence type="ECO:0000313" key="3">
    <source>
        <dbReference type="Proteomes" id="UP001597549"/>
    </source>
</evidence>
<evidence type="ECO:0008006" key="4">
    <source>
        <dbReference type="Google" id="ProtNLM"/>
    </source>
</evidence>
<keyword evidence="1" id="KW-0732">Signal</keyword>
<feature type="chain" id="PRO_5047227564" description="Secreted protein" evidence="1">
    <location>
        <begin position="19"/>
        <end position="242"/>
    </location>
</feature>
<feature type="signal peptide" evidence="1">
    <location>
        <begin position="1"/>
        <end position="18"/>
    </location>
</feature>
<organism evidence="2 3">
    <name type="scientific">Flavobacterium ardleyense</name>
    <dbReference type="NCBI Taxonomy" id="2038737"/>
    <lineage>
        <taxon>Bacteria</taxon>
        <taxon>Pseudomonadati</taxon>
        <taxon>Bacteroidota</taxon>
        <taxon>Flavobacteriia</taxon>
        <taxon>Flavobacteriales</taxon>
        <taxon>Flavobacteriaceae</taxon>
        <taxon>Flavobacterium</taxon>
    </lineage>
</organism>
<sequence length="242" mass="27723">MKKIALLVLLLSYTFSVAQENYKYVIVPQKFSFFKEDNKYNTNYLTKTFFEKEGFKVFYDTDELPKEIGSNRCLALFVDAVERNSMFMTKIKIEVKDCSNKVIYTSEQGSSREKEYAKAYNTAFRSALTSLKGKVKFKVTPQLQPKTEVELSKPVTAEIKTSDAVVKSAEQTALFAIPNQNGYKIVDDVPNVVYELLATSMENVYSAKKGVISGTFLKKNGEWFFEYYENDQLVAEKVNVKF</sequence>
<reference evidence="3" key="1">
    <citation type="journal article" date="2019" name="Int. J. Syst. Evol. Microbiol.">
        <title>The Global Catalogue of Microorganisms (GCM) 10K type strain sequencing project: providing services to taxonomists for standard genome sequencing and annotation.</title>
        <authorList>
            <consortium name="The Broad Institute Genomics Platform"/>
            <consortium name="The Broad Institute Genome Sequencing Center for Infectious Disease"/>
            <person name="Wu L."/>
            <person name="Ma J."/>
        </authorList>
    </citation>
    <scope>NUCLEOTIDE SEQUENCE [LARGE SCALE GENOMIC DNA]</scope>
    <source>
        <strain evidence="3">KCTC 52644</strain>
    </source>
</reference>
<comment type="caution">
    <text evidence="2">The sequence shown here is derived from an EMBL/GenBank/DDBJ whole genome shotgun (WGS) entry which is preliminary data.</text>
</comment>
<keyword evidence="3" id="KW-1185">Reference proteome</keyword>